<evidence type="ECO:0000256" key="8">
    <source>
        <dbReference type="ARBA" id="ARBA00023136"/>
    </source>
</evidence>
<evidence type="ECO:0000256" key="9">
    <source>
        <dbReference type="ARBA" id="ARBA00023160"/>
    </source>
</evidence>
<keyword evidence="12" id="KW-1185">Reference proteome</keyword>
<evidence type="ECO:0000256" key="5">
    <source>
        <dbReference type="ARBA" id="ARBA00022832"/>
    </source>
</evidence>
<evidence type="ECO:0000256" key="10">
    <source>
        <dbReference type="RuleBase" id="RU361115"/>
    </source>
</evidence>
<comment type="subcellular location">
    <subcellularLocation>
        <location evidence="1">Membrane</location>
        <topology evidence="1">Multi-pass membrane protein</topology>
    </subcellularLocation>
</comment>
<dbReference type="Pfam" id="PF01151">
    <property type="entry name" value="ELO"/>
    <property type="match status" value="1"/>
</dbReference>
<feature type="transmembrane region" description="Helical" evidence="10">
    <location>
        <begin position="140"/>
        <end position="159"/>
    </location>
</feature>
<comment type="caution">
    <text evidence="11">The sequence shown here is derived from an EMBL/GenBank/DDBJ whole genome shotgun (WGS) entry which is preliminary data.</text>
</comment>
<dbReference type="PANTHER" id="PTHR11157:SF69">
    <property type="entry name" value="ELONGATION OF VERY LONG CHAIN FATTY ACIDS PROTEIN 7"/>
    <property type="match status" value="1"/>
</dbReference>
<feature type="transmembrane region" description="Helical" evidence="10">
    <location>
        <begin position="232"/>
        <end position="252"/>
    </location>
</feature>
<dbReference type="STRING" id="299467.A0A443SJJ9"/>
<dbReference type="GO" id="GO:0030148">
    <property type="term" value="P:sphingolipid biosynthetic process"/>
    <property type="evidence" value="ECO:0007669"/>
    <property type="project" value="TreeGrafter"/>
</dbReference>
<keyword evidence="9 10" id="KW-0275">Fatty acid biosynthesis</keyword>
<evidence type="ECO:0000256" key="4">
    <source>
        <dbReference type="ARBA" id="ARBA00022692"/>
    </source>
</evidence>
<dbReference type="EMBL" id="NCKV01001831">
    <property type="protein sequence ID" value="RWS27699.1"/>
    <property type="molecule type" value="Genomic_DNA"/>
</dbReference>
<dbReference type="InterPro" id="IPR030457">
    <property type="entry name" value="ELO_CS"/>
</dbReference>
<keyword evidence="6 10" id="KW-1133">Transmembrane helix</keyword>
<organism evidence="11 12">
    <name type="scientific">Leptotrombidium deliense</name>
    <dbReference type="NCBI Taxonomy" id="299467"/>
    <lineage>
        <taxon>Eukaryota</taxon>
        <taxon>Metazoa</taxon>
        <taxon>Ecdysozoa</taxon>
        <taxon>Arthropoda</taxon>
        <taxon>Chelicerata</taxon>
        <taxon>Arachnida</taxon>
        <taxon>Acari</taxon>
        <taxon>Acariformes</taxon>
        <taxon>Trombidiformes</taxon>
        <taxon>Prostigmata</taxon>
        <taxon>Anystina</taxon>
        <taxon>Parasitengona</taxon>
        <taxon>Trombiculoidea</taxon>
        <taxon>Trombiculidae</taxon>
        <taxon>Leptotrombidium</taxon>
    </lineage>
</organism>
<dbReference type="GO" id="GO:0034626">
    <property type="term" value="P:fatty acid elongation, polyunsaturated fatty acid"/>
    <property type="evidence" value="ECO:0007669"/>
    <property type="project" value="TreeGrafter"/>
</dbReference>
<name>A0A443SJJ9_9ACAR</name>
<evidence type="ECO:0000256" key="1">
    <source>
        <dbReference type="ARBA" id="ARBA00004141"/>
    </source>
</evidence>
<keyword evidence="7 10" id="KW-0443">Lipid metabolism</keyword>
<accession>A0A443SJJ9</accession>
<feature type="transmembrane region" description="Helical" evidence="10">
    <location>
        <begin position="171"/>
        <end position="191"/>
    </location>
</feature>
<protein>
    <recommendedName>
        <fullName evidence="10">Elongation of very long chain fatty acids protein</fullName>
        <ecNumber evidence="10">2.3.1.199</ecNumber>
    </recommendedName>
    <alternativeName>
        <fullName evidence="10">Very-long-chain 3-oxoacyl-CoA synthase</fullName>
    </alternativeName>
</protein>
<evidence type="ECO:0000313" key="12">
    <source>
        <dbReference type="Proteomes" id="UP000288716"/>
    </source>
</evidence>
<evidence type="ECO:0000256" key="6">
    <source>
        <dbReference type="ARBA" id="ARBA00022989"/>
    </source>
</evidence>
<dbReference type="InterPro" id="IPR002076">
    <property type="entry name" value="ELO_fam"/>
</dbReference>
<evidence type="ECO:0000256" key="3">
    <source>
        <dbReference type="ARBA" id="ARBA00022679"/>
    </source>
</evidence>
<gene>
    <name evidence="11" type="ORF">B4U80_06435</name>
</gene>
<proteinExistence type="inferred from homology"/>
<keyword evidence="5 10" id="KW-0276">Fatty acid metabolism</keyword>
<dbReference type="GO" id="GO:0005789">
    <property type="term" value="C:endoplasmic reticulum membrane"/>
    <property type="evidence" value="ECO:0007669"/>
    <property type="project" value="TreeGrafter"/>
</dbReference>
<dbReference type="GO" id="GO:0042761">
    <property type="term" value="P:very long-chain fatty acid biosynthetic process"/>
    <property type="evidence" value="ECO:0007669"/>
    <property type="project" value="TreeGrafter"/>
</dbReference>
<evidence type="ECO:0000256" key="2">
    <source>
        <dbReference type="ARBA" id="ARBA00022516"/>
    </source>
</evidence>
<dbReference type="PANTHER" id="PTHR11157">
    <property type="entry name" value="FATTY ACID ACYL TRANSFERASE-RELATED"/>
    <property type="match status" value="1"/>
</dbReference>
<evidence type="ECO:0000313" key="11">
    <source>
        <dbReference type="EMBL" id="RWS27699.1"/>
    </source>
</evidence>
<feature type="transmembrane region" description="Helical" evidence="10">
    <location>
        <begin position="60"/>
        <end position="84"/>
    </location>
</feature>
<dbReference type="Proteomes" id="UP000288716">
    <property type="component" value="Unassembled WGS sequence"/>
</dbReference>
<dbReference type="GO" id="GO:0009922">
    <property type="term" value="F:fatty acid elongase activity"/>
    <property type="evidence" value="ECO:0007669"/>
    <property type="project" value="UniProtKB-EC"/>
</dbReference>
<reference evidence="11 12" key="1">
    <citation type="journal article" date="2018" name="Gigascience">
        <title>Genomes of trombidid mites reveal novel predicted allergens and laterally-transferred genes associated with secondary metabolism.</title>
        <authorList>
            <person name="Dong X."/>
            <person name="Chaisiri K."/>
            <person name="Xia D."/>
            <person name="Armstrong S.D."/>
            <person name="Fang Y."/>
            <person name="Donnelly M.J."/>
            <person name="Kadowaki T."/>
            <person name="McGarry J.W."/>
            <person name="Darby A.C."/>
            <person name="Makepeace B.L."/>
        </authorList>
    </citation>
    <scope>NUCLEOTIDE SEQUENCE [LARGE SCALE GENOMIC DNA]</scope>
    <source>
        <strain evidence="11">UoL-UT</strain>
    </source>
</reference>
<feature type="transmembrane region" description="Helical" evidence="10">
    <location>
        <begin position="29"/>
        <end position="48"/>
    </location>
</feature>
<keyword evidence="2 10" id="KW-0444">Lipid biosynthesis</keyword>
<dbReference type="GO" id="GO:0019367">
    <property type="term" value="P:fatty acid elongation, saturated fatty acid"/>
    <property type="evidence" value="ECO:0007669"/>
    <property type="project" value="TreeGrafter"/>
</dbReference>
<comment type="similarity">
    <text evidence="10">Belongs to the ELO family.</text>
</comment>
<keyword evidence="8 10" id="KW-0472">Membrane</keyword>
<dbReference type="PROSITE" id="PS01188">
    <property type="entry name" value="ELO"/>
    <property type="match status" value="1"/>
</dbReference>
<comment type="catalytic activity">
    <reaction evidence="10">
        <text>a very-long-chain acyl-CoA + malonyl-CoA + H(+) = a very-long-chain 3-oxoacyl-CoA + CO2 + CoA</text>
        <dbReference type="Rhea" id="RHEA:32727"/>
        <dbReference type="ChEBI" id="CHEBI:15378"/>
        <dbReference type="ChEBI" id="CHEBI:16526"/>
        <dbReference type="ChEBI" id="CHEBI:57287"/>
        <dbReference type="ChEBI" id="CHEBI:57384"/>
        <dbReference type="ChEBI" id="CHEBI:90725"/>
        <dbReference type="ChEBI" id="CHEBI:90736"/>
        <dbReference type="EC" id="2.3.1.199"/>
    </reaction>
</comment>
<dbReference type="GO" id="GO:0034625">
    <property type="term" value="P:fatty acid elongation, monounsaturated fatty acid"/>
    <property type="evidence" value="ECO:0007669"/>
    <property type="project" value="TreeGrafter"/>
</dbReference>
<dbReference type="OrthoDB" id="434092at2759"/>
<dbReference type="AlphaFoldDB" id="A0A443SJJ9"/>
<dbReference type="EC" id="2.3.1.199" evidence="10"/>
<keyword evidence="3 10" id="KW-0808">Transferase</keyword>
<feature type="transmembrane region" description="Helical" evidence="10">
    <location>
        <begin position="109"/>
        <end position="133"/>
    </location>
</feature>
<evidence type="ECO:0000256" key="7">
    <source>
        <dbReference type="ARBA" id="ARBA00023098"/>
    </source>
</evidence>
<keyword evidence="4 10" id="KW-0812">Transmembrane</keyword>
<dbReference type="VEuPathDB" id="VectorBase:LDEU004341"/>
<sequence length="268" mass="31347">MELVRYYFYDFWEEIGAPRVSNLPLIHGGPWKVCAIVGLYLYFVNVLGPQFMKNRPAYDLRIYMLLYNSFLVGFNGVGFFIGLWVTDYGWKAIDCTRYDPNPTDIKESLYMYFGWLYFISKLADFIDTAFFILRKKESHVTFLHVFHHSVMPLIGYFGLKIHPGPYCAFMPLLNVFVHAVMYFYYALSAAGPSMKKHLWWKKQITQIQMVQFSLTLIHSINGLQSKCQWPKWLAVCEGLHAVIFIVMFSAFYKQAYLSKPSTKSLKSQ</sequence>